<accession>A0A1X7T842</accession>
<evidence type="ECO:0000313" key="1">
    <source>
        <dbReference type="EnsemblMetazoa" id="Aqu2.1.10704_001"/>
    </source>
</evidence>
<protein>
    <submittedName>
        <fullName evidence="1">Uncharacterized protein</fullName>
    </submittedName>
</protein>
<dbReference type="InParanoid" id="A0A1X7T842"/>
<sequence length="337" mass="38125">MLEIILAPPVIHEYDGKRRFTAAKSNVYQITLSVVRHCSKLTFSKFLRGLFVIDKDQFIDRKIKQIFSHYFISYLQSNPNSSTNPFVLLVSPAFYESRNKYDCDVFVRVFDIISKQQLVIDESIANVTKFKYYYSILEATPILLGPLLSLFLRMGSSPSSQNCVAIIKKLFKKLFETNKSHADELSNSKLMPVIQEYLVSNLLNTKEHIFSSLIAIAAHYLTFISQALFPAKKLVEENDILIQIDITVQPVSINTTLNSTVVFFCEAVAGELTVRVEFSDNNTHLGLLASVVDLDYTFINGSSVLLTWTAPYTLDNVPITPYSIVNVVNGLENFMTI</sequence>
<dbReference type="OrthoDB" id="8193282at2759"/>
<name>A0A1X7T842_AMPQE</name>
<reference evidence="1" key="1">
    <citation type="submission" date="2017-05" db="UniProtKB">
        <authorList>
            <consortium name="EnsemblMetazoa"/>
        </authorList>
    </citation>
    <scope>IDENTIFICATION</scope>
</reference>
<proteinExistence type="predicted"/>
<dbReference type="AlphaFoldDB" id="A0A1X7T842"/>
<organism evidence="1">
    <name type="scientific">Amphimedon queenslandica</name>
    <name type="common">Sponge</name>
    <dbReference type="NCBI Taxonomy" id="400682"/>
    <lineage>
        <taxon>Eukaryota</taxon>
        <taxon>Metazoa</taxon>
        <taxon>Porifera</taxon>
        <taxon>Demospongiae</taxon>
        <taxon>Heteroscleromorpha</taxon>
        <taxon>Haplosclerida</taxon>
        <taxon>Niphatidae</taxon>
        <taxon>Amphimedon</taxon>
    </lineage>
</organism>
<dbReference type="EnsemblMetazoa" id="Aqu2.1.10704_001">
    <property type="protein sequence ID" value="Aqu2.1.10704_001"/>
    <property type="gene ID" value="Aqu2.1.10704"/>
</dbReference>